<sequence length="182" mass="21475">MSHTKYWSNHILLNLRLNPAPTNARELDFIFESFNRLGSIEMFKTPPPSVNYSQNVEMIISSDKSVLNPFETEKPGPEAKDKAIILRDFFARMVALPRFQYIENDESFFNGSKYVQFNHSLNNRGKMFENKFTISDSRINQPFCLIKSEQELDFRRLKHCLRFNFEKFTLIDIVSMRLMNNS</sequence>
<comment type="caution">
    <text evidence="1">The sequence shown here is derived from an EMBL/GenBank/DDBJ whole genome shotgun (WGS) entry which is preliminary data.</text>
</comment>
<keyword evidence="2" id="KW-1185">Reference proteome</keyword>
<gene>
    <name evidence="1" type="ORF">CLIB1444_04S02234</name>
</gene>
<dbReference type="EMBL" id="CALSDN010000004">
    <property type="protein sequence ID" value="CAH6720533.1"/>
    <property type="molecule type" value="Genomic_DNA"/>
</dbReference>
<proteinExistence type="predicted"/>
<dbReference type="Proteomes" id="UP001152531">
    <property type="component" value="Unassembled WGS sequence"/>
</dbReference>
<name>A0ACA9Y7B6_9ASCO</name>
<protein>
    <submittedName>
        <fullName evidence="1">Uncharacterized protein</fullName>
    </submittedName>
</protein>
<evidence type="ECO:0000313" key="2">
    <source>
        <dbReference type="Proteomes" id="UP001152531"/>
    </source>
</evidence>
<organism evidence="1 2">
    <name type="scientific">[Candida] jaroonii</name>
    <dbReference type="NCBI Taxonomy" id="467808"/>
    <lineage>
        <taxon>Eukaryota</taxon>
        <taxon>Fungi</taxon>
        <taxon>Dikarya</taxon>
        <taxon>Ascomycota</taxon>
        <taxon>Saccharomycotina</taxon>
        <taxon>Pichiomycetes</taxon>
        <taxon>Debaryomycetaceae</taxon>
        <taxon>Yamadazyma</taxon>
    </lineage>
</organism>
<evidence type="ECO:0000313" key="1">
    <source>
        <dbReference type="EMBL" id="CAH6720533.1"/>
    </source>
</evidence>
<accession>A0ACA9Y7B6</accession>
<reference evidence="1" key="1">
    <citation type="submission" date="2022-06" db="EMBL/GenBank/DDBJ databases">
        <authorList>
            <person name="Legras J.-L."/>
            <person name="Devillers H."/>
            <person name="Grondin C."/>
        </authorList>
    </citation>
    <scope>NUCLEOTIDE SEQUENCE</scope>
    <source>
        <strain evidence="1">CLIB 1444</strain>
    </source>
</reference>